<accession>A0A9X4LFY3</accession>
<dbReference type="Gene3D" id="3.30.70.270">
    <property type="match status" value="1"/>
</dbReference>
<dbReference type="InterPro" id="IPR000160">
    <property type="entry name" value="GGDEF_dom"/>
</dbReference>
<sequence>MQPADQALNSPTTRSRRQGDLMALLWIEVELLTHLGPAPDGGMREAVAQALGARLQHRVRRTDLVFQVGDTGFAVLLDADKAGAELVEKRLSEQLRGPYGMGRSQAHVHISIGLAISSEACRQGSGLVQCAMDDVYTHRPTPPAPAPLAVADAANSV</sequence>
<dbReference type="InterPro" id="IPR043128">
    <property type="entry name" value="Rev_trsase/Diguanyl_cyclase"/>
</dbReference>
<keyword evidence="3" id="KW-1185">Reference proteome</keyword>
<dbReference type="SUPFAM" id="SSF55073">
    <property type="entry name" value="Nucleotide cyclase"/>
    <property type="match status" value="1"/>
</dbReference>
<name>A0A9X4LFY3_9BURK</name>
<dbReference type="PROSITE" id="PS50887">
    <property type="entry name" value="GGDEF"/>
    <property type="match status" value="1"/>
</dbReference>
<comment type="caution">
    <text evidence="2">The sequence shown here is derived from an EMBL/GenBank/DDBJ whole genome shotgun (WGS) entry which is preliminary data.</text>
</comment>
<dbReference type="AlphaFoldDB" id="A0A9X4LFY3"/>
<dbReference type="Proteomes" id="UP001152766">
    <property type="component" value="Unassembled WGS sequence"/>
</dbReference>
<dbReference type="InterPro" id="IPR029787">
    <property type="entry name" value="Nucleotide_cyclase"/>
</dbReference>
<evidence type="ECO:0000313" key="3">
    <source>
        <dbReference type="Proteomes" id="UP001152766"/>
    </source>
</evidence>
<dbReference type="RefSeq" id="WP_277583800.1">
    <property type="nucleotide sequence ID" value="NZ_SGUG01000008.1"/>
</dbReference>
<reference evidence="2" key="1">
    <citation type="submission" date="2019-02" db="EMBL/GenBank/DDBJ databases">
        <title>Draft genome of the type strain Pelomonas aquatica CCUG 52575T.</title>
        <authorList>
            <person name="Gomila M."/>
            <person name="Lalucat J."/>
        </authorList>
    </citation>
    <scope>NUCLEOTIDE SEQUENCE</scope>
    <source>
        <strain evidence="2">CCUG 52575</strain>
    </source>
</reference>
<evidence type="ECO:0000259" key="1">
    <source>
        <dbReference type="PROSITE" id="PS50887"/>
    </source>
</evidence>
<dbReference type="EMBL" id="SGUG01000008">
    <property type="protein sequence ID" value="MDG0862266.1"/>
    <property type="molecule type" value="Genomic_DNA"/>
</dbReference>
<evidence type="ECO:0000313" key="2">
    <source>
        <dbReference type="EMBL" id="MDG0862266.1"/>
    </source>
</evidence>
<gene>
    <name evidence="2" type="ORF">EXJ73_07235</name>
</gene>
<organism evidence="2 3">
    <name type="scientific">Pelomonas aquatica</name>
    <dbReference type="NCBI Taxonomy" id="431058"/>
    <lineage>
        <taxon>Bacteria</taxon>
        <taxon>Pseudomonadati</taxon>
        <taxon>Pseudomonadota</taxon>
        <taxon>Betaproteobacteria</taxon>
        <taxon>Burkholderiales</taxon>
        <taxon>Sphaerotilaceae</taxon>
        <taxon>Roseateles</taxon>
    </lineage>
</organism>
<proteinExistence type="predicted"/>
<dbReference type="Pfam" id="PF00990">
    <property type="entry name" value="GGDEF"/>
    <property type="match status" value="1"/>
</dbReference>
<feature type="domain" description="GGDEF" evidence="1">
    <location>
        <begin position="20"/>
        <end position="153"/>
    </location>
</feature>
<protein>
    <submittedName>
        <fullName evidence="2">Diguanylate cyclase</fullName>
    </submittedName>
</protein>